<dbReference type="Pfam" id="PF13456">
    <property type="entry name" value="RVT_3"/>
    <property type="match status" value="1"/>
</dbReference>
<protein>
    <submittedName>
        <fullName evidence="2">Ribonuclease H-like domain containing protein</fullName>
    </submittedName>
</protein>
<dbReference type="PANTHER" id="PTHR47074">
    <property type="entry name" value="BNAC02G40300D PROTEIN"/>
    <property type="match status" value="1"/>
</dbReference>
<proteinExistence type="predicted"/>
<feature type="domain" description="RNase H type-1" evidence="1">
    <location>
        <begin position="42"/>
        <end position="110"/>
    </location>
</feature>
<dbReference type="SUPFAM" id="SSF53098">
    <property type="entry name" value="Ribonuclease H-like"/>
    <property type="match status" value="1"/>
</dbReference>
<dbReference type="InterPro" id="IPR036397">
    <property type="entry name" value="RNaseH_sf"/>
</dbReference>
<comment type="caution">
    <text evidence="2">The sequence shown here is derived from an EMBL/GenBank/DDBJ whole genome shotgun (WGS) entry which is preliminary data.</text>
</comment>
<name>A0A2P5DQP6_PARAD</name>
<evidence type="ECO:0000259" key="1">
    <source>
        <dbReference type="Pfam" id="PF13456"/>
    </source>
</evidence>
<evidence type="ECO:0000313" key="3">
    <source>
        <dbReference type="Proteomes" id="UP000237105"/>
    </source>
</evidence>
<gene>
    <name evidence="2" type="ORF">PanWU01x14_042480</name>
</gene>
<reference evidence="3" key="1">
    <citation type="submission" date="2016-06" db="EMBL/GenBank/DDBJ databases">
        <title>Parallel loss of symbiosis genes in relatives of nitrogen-fixing non-legume Parasponia.</title>
        <authorList>
            <person name="Van Velzen R."/>
            <person name="Holmer R."/>
            <person name="Bu F."/>
            <person name="Rutten L."/>
            <person name="Van Zeijl A."/>
            <person name="Liu W."/>
            <person name="Santuari L."/>
            <person name="Cao Q."/>
            <person name="Sharma T."/>
            <person name="Shen D."/>
            <person name="Roswanjaya Y."/>
            <person name="Wardhani T."/>
            <person name="Kalhor M.S."/>
            <person name="Jansen J."/>
            <person name="Van den Hoogen J."/>
            <person name="Gungor B."/>
            <person name="Hartog M."/>
            <person name="Hontelez J."/>
            <person name="Verver J."/>
            <person name="Yang W.-C."/>
            <person name="Schijlen E."/>
            <person name="Repin R."/>
            <person name="Schilthuizen M."/>
            <person name="Schranz E."/>
            <person name="Heidstra R."/>
            <person name="Miyata K."/>
            <person name="Fedorova E."/>
            <person name="Kohlen W."/>
            <person name="Bisseling T."/>
            <person name="Smit S."/>
            <person name="Geurts R."/>
        </authorList>
    </citation>
    <scope>NUCLEOTIDE SEQUENCE [LARGE SCALE GENOMIC DNA]</scope>
    <source>
        <strain evidence="3">cv. WU1-14</strain>
    </source>
</reference>
<dbReference type="EMBL" id="JXTB01000023">
    <property type="protein sequence ID" value="PON75623.1"/>
    <property type="molecule type" value="Genomic_DNA"/>
</dbReference>
<dbReference type="InterPro" id="IPR012337">
    <property type="entry name" value="RNaseH-like_sf"/>
</dbReference>
<sequence length="134" mass="14731">MRNTLDELQILLCLHVQAKPSWAPRIVEVHWQFPPAGWLKVNTDGSTFGSLGLTGCGGIFRTSRGFCKGAFAIPLGKAFAFEAELASAIHAISYAYDFGWTNLWLECDYTSGHPFKEAVVFCSLALETILVAMD</sequence>
<organism evidence="2 3">
    <name type="scientific">Parasponia andersonii</name>
    <name type="common">Sponia andersonii</name>
    <dbReference type="NCBI Taxonomy" id="3476"/>
    <lineage>
        <taxon>Eukaryota</taxon>
        <taxon>Viridiplantae</taxon>
        <taxon>Streptophyta</taxon>
        <taxon>Embryophyta</taxon>
        <taxon>Tracheophyta</taxon>
        <taxon>Spermatophyta</taxon>
        <taxon>Magnoliopsida</taxon>
        <taxon>eudicotyledons</taxon>
        <taxon>Gunneridae</taxon>
        <taxon>Pentapetalae</taxon>
        <taxon>rosids</taxon>
        <taxon>fabids</taxon>
        <taxon>Rosales</taxon>
        <taxon>Cannabaceae</taxon>
        <taxon>Parasponia</taxon>
    </lineage>
</organism>
<dbReference type="OrthoDB" id="1166390at2759"/>
<dbReference type="GO" id="GO:0003676">
    <property type="term" value="F:nucleic acid binding"/>
    <property type="evidence" value="ECO:0007669"/>
    <property type="project" value="InterPro"/>
</dbReference>
<dbReference type="AlphaFoldDB" id="A0A2P5DQP6"/>
<dbReference type="Proteomes" id="UP000237105">
    <property type="component" value="Unassembled WGS sequence"/>
</dbReference>
<keyword evidence="3" id="KW-1185">Reference proteome</keyword>
<accession>A0A2P5DQP6</accession>
<dbReference type="CDD" id="cd06222">
    <property type="entry name" value="RNase_H_like"/>
    <property type="match status" value="1"/>
</dbReference>
<dbReference type="STRING" id="3476.A0A2P5DQP6"/>
<dbReference type="InterPro" id="IPR002156">
    <property type="entry name" value="RNaseH_domain"/>
</dbReference>
<dbReference type="InterPro" id="IPR052929">
    <property type="entry name" value="RNase_H-like_EbsB-rel"/>
</dbReference>
<dbReference type="GO" id="GO:0004523">
    <property type="term" value="F:RNA-DNA hybrid ribonuclease activity"/>
    <property type="evidence" value="ECO:0007669"/>
    <property type="project" value="InterPro"/>
</dbReference>
<evidence type="ECO:0000313" key="2">
    <source>
        <dbReference type="EMBL" id="PON75623.1"/>
    </source>
</evidence>
<dbReference type="Gene3D" id="3.30.420.10">
    <property type="entry name" value="Ribonuclease H-like superfamily/Ribonuclease H"/>
    <property type="match status" value="1"/>
</dbReference>
<dbReference type="PANTHER" id="PTHR47074:SF75">
    <property type="entry name" value="RNASE H TYPE-1 DOMAIN-CONTAINING PROTEIN"/>
    <property type="match status" value="1"/>
</dbReference>
<dbReference type="InterPro" id="IPR044730">
    <property type="entry name" value="RNase_H-like_dom_plant"/>
</dbReference>